<dbReference type="InterPro" id="IPR005286">
    <property type="entry name" value="Cell_div_FtsE"/>
</dbReference>
<name>A0A2M7B7E8_9BACT</name>
<dbReference type="FunFam" id="3.40.50.300:FF:000056">
    <property type="entry name" value="Cell division ATP-binding protein FtsE"/>
    <property type="match status" value="1"/>
</dbReference>
<accession>A0A2M7B7E8</accession>
<dbReference type="SUPFAM" id="SSF52540">
    <property type="entry name" value="P-loop containing nucleoside triphosphate hydrolases"/>
    <property type="match status" value="1"/>
</dbReference>
<dbReference type="AlphaFoldDB" id="A0A2M7B7E8"/>
<gene>
    <name evidence="9 11" type="primary">ftsE</name>
    <name evidence="11" type="ORF">COS59_01955</name>
</gene>
<keyword evidence="6 9" id="KW-0067">ATP-binding</keyword>
<evidence type="ECO:0000256" key="5">
    <source>
        <dbReference type="ARBA" id="ARBA00022741"/>
    </source>
</evidence>
<comment type="subunit">
    <text evidence="9">Homodimer. Forms a membrane-associated complex with FtsX.</text>
</comment>
<proteinExistence type="inferred from homology"/>
<comment type="function">
    <text evidence="9">Part of the ABC transporter FtsEX involved in cellular division.</text>
</comment>
<evidence type="ECO:0000256" key="9">
    <source>
        <dbReference type="RuleBase" id="RU365094"/>
    </source>
</evidence>
<dbReference type="Gene3D" id="3.40.50.300">
    <property type="entry name" value="P-loop containing nucleotide triphosphate hydrolases"/>
    <property type="match status" value="1"/>
</dbReference>
<dbReference type="EMBL" id="PEVH01000060">
    <property type="protein sequence ID" value="PIU99031.1"/>
    <property type="molecule type" value="Genomic_DNA"/>
</dbReference>
<evidence type="ECO:0000256" key="8">
    <source>
        <dbReference type="ARBA" id="ARBA00023306"/>
    </source>
</evidence>
<evidence type="ECO:0000256" key="6">
    <source>
        <dbReference type="ARBA" id="ARBA00022840"/>
    </source>
</evidence>
<reference evidence="12" key="1">
    <citation type="submission" date="2017-09" db="EMBL/GenBank/DDBJ databases">
        <title>Depth-based differentiation of microbial function through sediment-hosted aquifers and enrichment of novel symbionts in the deep terrestrial subsurface.</title>
        <authorList>
            <person name="Probst A.J."/>
            <person name="Ladd B."/>
            <person name="Jarett J.K."/>
            <person name="Geller-Mcgrath D.E."/>
            <person name="Sieber C.M.K."/>
            <person name="Emerson J.B."/>
            <person name="Anantharaman K."/>
            <person name="Thomas B.C."/>
            <person name="Malmstrom R."/>
            <person name="Stieglmeier M."/>
            <person name="Klingl A."/>
            <person name="Woyke T."/>
            <person name="Ryan C.M."/>
            <person name="Banfield J.F."/>
        </authorList>
    </citation>
    <scope>NUCLEOTIDE SEQUENCE [LARGE SCALE GENOMIC DNA]</scope>
</reference>
<evidence type="ECO:0000256" key="3">
    <source>
        <dbReference type="ARBA" id="ARBA00022475"/>
    </source>
</evidence>
<dbReference type="PANTHER" id="PTHR24220:SF470">
    <property type="entry name" value="CELL DIVISION ATP-BINDING PROTEIN FTSE"/>
    <property type="match status" value="1"/>
</dbReference>
<dbReference type="GO" id="GO:0022857">
    <property type="term" value="F:transmembrane transporter activity"/>
    <property type="evidence" value="ECO:0007669"/>
    <property type="project" value="TreeGrafter"/>
</dbReference>
<protein>
    <recommendedName>
        <fullName evidence="2 9">Cell division ATP-binding protein FtsE</fullName>
    </recommendedName>
</protein>
<dbReference type="PROSITE" id="PS00211">
    <property type="entry name" value="ABC_TRANSPORTER_1"/>
    <property type="match status" value="1"/>
</dbReference>
<evidence type="ECO:0000256" key="4">
    <source>
        <dbReference type="ARBA" id="ARBA00022618"/>
    </source>
</evidence>
<dbReference type="GO" id="GO:0005524">
    <property type="term" value="F:ATP binding"/>
    <property type="evidence" value="ECO:0007669"/>
    <property type="project" value="UniProtKB-UniRule"/>
</dbReference>
<dbReference type="InterPro" id="IPR027417">
    <property type="entry name" value="P-loop_NTPase"/>
</dbReference>
<dbReference type="GO" id="GO:0051301">
    <property type="term" value="P:cell division"/>
    <property type="evidence" value="ECO:0007669"/>
    <property type="project" value="UniProtKB-UniRule"/>
</dbReference>
<keyword evidence="8 9" id="KW-0131">Cell cycle</keyword>
<dbReference type="Pfam" id="PF00005">
    <property type="entry name" value="ABC_tran"/>
    <property type="match status" value="1"/>
</dbReference>
<comment type="subcellular location">
    <subcellularLocation>
        <location evidence="9">Cell membrane</location>
        <topology evidence="9">Peripheral membrane protein</topology>
        <orientation evidence="9">Cytoplasmic side</orientation>
    </subcellularLocation>
</comment>
<organism evidence="11 12">
    <name type="scientific">Candidatus Wolfebacteria bacterium CG03_land_8_20_14_0_80_36_15</name>
    <dbReference type="NCBI Taxonomy" id="1975067"/>
    <lineage>
        <taxon>Bacteria</taxon>
        <taxon>Candidatus Wolfeibacteriota</taxon>
    </lineage>
</organism>
<dbReference type="InterPro" id="IPR003593">
    <property type="entry name" value="AAA+_ATPase"/>
</dbReference>
<comment type="similarity">
    <text evidence="1 9">Belongs to the ABC transporter superfamily.</text>
</comment>
<comment type="caution">
    <text evidence="11">The sequence shown here is derived from an EMBL/GenBank/DDBJ whole genome shotgun (WGS) entry which is preliminary data.</text>
</comment>
<dbReference type="InterPro" id="IPR015854">
    <property type="entry name" value="ABC_transpr_LolD-like"/>
</dbReference>
<feature type="domain" description="ABC transporter" evidence="10">
    <location>
        <begin position="2"/>
        <end position="230"/>
    </location>
</feature>
<dbReference type="PROSITE" id="PS50893">
    <property type="entry name" value="ABC_TRANSPORTER_2"/>
    <property type="match status" value="1"/>
</dbReference>
<evidence type="ECO:0000256" key="1">
    <source>
        <dbReference type="ARBA" id="ARBA00005417"/>
    </source>
</evidence>
<keyword evidence="5 9" id="KW-0547">Nucleotide-binding</keyword>
<dbReference type="PANTHER" id="PTHR24220">
    <property type="entry name" value="IMPORT ATP-BINDING PROTEIN"/>
    <property type="match status" value="1"/>
</dbReference>
<dbReference type="Proteomes" id="UP000230131">
    <property type="component" value="Unassembled WGS sequence"/>
</dbReference>
<keyword evidence="3 9" id="KW-1003">Cell membrane</keyword>
<dbReference type="SMART" id="SM00382">
    <property type="entry name" value="AAA"/>
    <property type="match status" value="1"/>
</dbReference>
<dbReference type="InterPro" id="IPR017871">
    <property type="entry name" value="ABC_transporter-like_CS"/>
</dbReference>
<evidence type="ECO:0000313" key="11">
    <source>
        <dbReference type="EMBL" id="PIU99031.1"/>
    </source>
</evidence>
<evidence type="ECO:0000256" key="7">
    <source>
        <dbReference type="ARBA" id="ARBA00023136"/>
    </source>
</evidence>
<dbReference type="GO" id="GO:0005886">
    <property type="term" value="C:plasma membrane"/>
    <property type="evidence" value="ECO:0007669"/>
    <property type="project" value="UniProtKB-SubCell"/>
</dbReference>
<evidence type="ECO:0000259" key="10">
    <source>
        <dbReference type="PROSITE" id="PS50893"/>
    </source>
</evidence>
<dbReference type="NCBIfam" id="TIGR02673">
    <property type="entry name" value="FtsE"/>
    <property type="match status" value="1"/>
</dbReference>
<evidence type="ECO:0000256" key="2">
    <source>
        <dbReference type="ARBA" id="ARBA00020019"/>
    </source>
</evidence>
<dbReference type="InterPro" id="IPR003439">
    <property type="entry name" value="ABC_transporter-like_ATP-bd"/>
</dbReference>
<evidence type="ECO:0000313" key="12">
    <source>
        <dbReference type="Proteomes" id="UP000230131"/>
    </source>
</evidence>
<sequence length="230" mass="25895">MIAFQDVTKTYIGNGNRIIALDDVTFRINPKEFVSLVGRSGAGKSTIVKLLIGEEKPDKGRIIFGSYDVNKLEPKELPELRRHIGVVFQDFKLLPNKTAYENVTFALEVAGRPDKEIKEFTPKILELVGLKERMENFPKELSGGELQRVAIARALIHNPDVLVADEPTGNLDPITSQELIRLLLTINEMGTTVILATHNKDIINNLERRVILLENGKVIRDEEKGRYILI</sequence>
<keyword evidence="4 9" id="KW-0132">Cell division</keyword>
<keyword evidence="7 9" id="KW-0472">Membrane</keyword>
<dbReference type="GO" id="GO:0016887">
    <property type="term" value="F:ATP hydrolysis activity"/>
    <property type="evidence" value="ECO:0007669"/>
    <property type="project" value="InterPro"/>
</dbReference>